<dbReference type="PhylomeDB" id="A0A0D2X1K3"/>
<keyword evidence="2" id="KW-1185">Reference proteome</keyword>
<name>A0A0D2X1K3_CAPO3</name>
<dbReference type="Gene3D" id="3.80.10.10">
    <property type="entry name" value="Ribonuclease Inhibitor"/>
    <property type="match status" value="1"/>
</dbReference>
<dbReference type="SUPFAM" id="SSF52047">
    <property type="entry name" value="RNI-like"/>
    <property type="match status" value="1"/>
</dbReference>
<evidence type="ECO:0000313" key="1">
    <source>
        <dbReference type="EMBL" id="KJE90959.1"/>
    </source>
</evidence>
<dbReference type="AlphaFoldDB" id="A0A0D2X1K3"/>
<gene>
    <name evidence="1" type="ORF">CAOG_002178</name>
</gene>
<dbReference type="InParanoid" id="A0A0D2X1K3"/>
<sequence length="259" mass="28953">MSTLYELSTFNPIIATVLKMEANSPPGNWPVEGVLPPAYPTVTHEMRHAACALLLDLVYPSKTAISFEEQARQAMPGRGVVNGHILDLSNGFVSSSALALPGAIAASELKQHVETLLANDASVREISTLDLSGNELRNSDMQYLAQVVQILPSCKAVKLRRNRFGYGMPDASLLAELRKIVEQKSVLFVDVAGEMFTGSDWARLFSDWTKDLWEKLVFLPLVWLRDHNWSNPDICGSFETASRDCHERYYRSKEHEPNF</sequence>
<protein>
    <submittedName>
        <fullName evidence="1">Uncharacterized protein</fullName>
    </submittedName>
</protein>
<dbReference type="InterPro" id="IPR032675">
    <property type="entry name" value="LRR_dom_sf"/>
</dbReference>
<organism evidence="1 2">
    <name type="scientific">Capsaspora owczarzaki (strain ATCC 30864)</name>
    <dbReference type="NCBI Taxonomy" id="595528"/>
    <lineage>
        <taxon>Eukaryota</taxon>
        <taxon>Filasterea</taxon>
        <taxon>Capsaspora</taxon>
    </lineage>
</organism>
<reference evidence="2" key="1">
    <citation type="submission" date="2011-02" db="EMBL/GenBank/DDBJ databases">
        <title>The Genome Sequence of Capsaspora owczarzaki ATCC 30864.</title>
        <authorList>
            <person name="Russ C."/>
            <person name="Cuomo C."/>
            <person name="Burger G."/>
            <person name="Gray M.W."/>
            <person name="Holland P.W.H."/>
            <person name="King N."/>
            <person name="Lang F.B.F."/>
            <person name="Roger A.J."/>
            <person name="Ruiz-Trillo I."/>
            <person name="Young S.K."/>
            <person name="Zeng Q."/>
            <person name="Gargeya S."/>
            <person name="Alvarado L."/>
            <person name="Berlin A."/>
            <person name="Chapman S.B."/>
            <person name="Chen Z."/>
            <person name="Freedman E."/>
            <person name="Gellesch M."/>
            <person name="Goldberg J."/>
            <person name="Griggs A."/>
            <person name="Gujja S."/>
            <person name="Heilman E."/>
            <person name="Heiman D."/>
            <person name="Howarth C."/>
            <person name="Mehta T."/>
            <person name="Neiman D."/>
            <person name="Pearson M."/>
            <person name="Roberts A."/>
            <person name="Saif S."/>
            <person name="Shea T."/>
            <person name="Shenoy N."/>
            <person name="Sisk P."/>
            <person name="Stolte C."/>
            <person name="Sykes S."/>
            <person name="White J."/>
            <person name="Yandava C."/>
            <person name="Haas B."/>
            <person name="Nusbaum C."/>
            <person name="Birren B."/>
        </authorList>
    </citation>
    <scope>NUCLEOTIDE SEQUENCE</scope>
    <source>
        <strain evidence="2">ATCC 30864</strain>
    </source>
</reference>
<proteinExistence type="predicted"/>
<dbReference type="EMBL" id="KE346362">
    <property type="protein sequence ID" value="KJE90959.1"/>
    <property type="molecule type" value="Genomic_DNA"/>
</dbReference>
<evidence type="ECO:0000313" key="2">
    <source>
        <dbReference type="Proteomes" id="UP000008743"/>
    </source>
</evidence>
<dbReference type="Proteomes" id="UP000008743">
    <property type="component" value="Unassembled WGS sequence"/>
</dbReference>
<accession>A0A0D2X1K3</accession>
<dbReference type="RefSeq" id="XP_004348928.1">
    <property type="nucleotide sequence ID" value="XM_004348878.1"/>
</dbReference>